<dbReference type="InterPro" id="IPR011893">
    <property type="entry name" value="Selenoprotein_Rdx-typ"/>
</dbReference>
<keyword evidence="1" id="KW-0676">Redox-active center</keyword>
<dbReference type="SUPFAM" id="SSF52833">
    <property type="entry name" value="Thioredoxin-like"/>
    <property type="match status" value="1"/>
</dbReference>
<gene>
    <name evidence="3" type="ORF">ATL41_2296</name>
</gene>
<evidence type="ECO:0000313" key="3">
    <source>
        <dbReference type="EMBL" id="PFG37529.1"/>
    </source>
</evidence>
<name>A0A2A9EH05_9MICO</name>
<dbReference type="InterPro" id="IPR036249">
    <property type="entry name" value="Thioredoxin-like_sf"/>
</dbReference>
<dbReference type="RefSeq" id="WP_245854790.1">
    <property type="nucleotide sequence ID" value="NZ_PDJH01000001.1"/>
</dbReference>
<dbReference type="Gene3D" id="3.40.30.10">
    <property type="entry name" value="Glutaredoxin"/>
    <property type="match status" value="1"/>
</dbReference>
<proteinExistence type="predicted"/>
<accession>A0A2A9EH05</accession>
<evidence type="ECO:0000313" key="4">
    <source>
        <dbReference type="Proteomes" id="UP000221394"/>
    </source>
</evidence>
<dbReference type="Proteomes" id="UP000221394">
    <property type="component" value="Unassembled WGS sequence"/>
</dbReference>
<evidence type="ECO:0000256" key="2">
    <source>
        <dbReference type="SAM" id="MobiDB-lite"/>
    </source>
</evidence>
<comment type="caution">
    <text evidence="3">The sequence shown here is derived from an EMBL/GenBank/DDBJ whole genome shotgun (WGS) entry which is preliminary data.</text>
</comment>
<protein>
    <submittedName>
        <fullName evidence="3">SelT/selW/selH-like putative selenoprotein</fullName>
    </submittedName>
</protein>
<dbReference type="EMBL" id="PDJH01000001">
    <property type="protein sequence ID" value="PFG37529.1"/>
    <property type="molecule type" value="Genomic_DNA"/>
</dbReference>
<dbReference type="AlphaFoldDB" id="A0A2A9EH05"/>
<evidence type="ECO:0000256" key="1">
    <source>
        <dbReference type="ARBA" id="ARBA00023284"/>
    </source>
</evidence>
<organism evidence="3 4">
    <name type="scientific">Flavimobilis soli</name>
    <dbReference type="NCBI Taxonomy" id="442709"/>
    <lineage>
        <taxon>Bacteria</taxon>
        <taxon>Bacillati</taxon>
        <taxon>Actinomycetota</taxon>
        <taxon>Actinomycetes</taxon>
        <taxon>Micrococcales</taxon>
        <taxon>Jonesiaceae</taxon>
        <taxon>Flavimobilis</taxon>
    </lineage>
</organism>
<reference evidence="3 4" key="1">
    <citation type="submission" date="2017-10" db="EMBL/GenBank/DDBJ databases">
        <title>Sequencing the genomes of 1000 actinobacteria strains.</title>
        <authorList>
            <person name="Klenk H.-P."/>
        </authorList>
    </citation>
    <scope>NUCLEOTIDE SEQUENCE [LARGE SCALE GENOMIC DNA]</scope>
    <source>
        <strain evidence="3 4">DSM 21574</strain>
    </source>
</reference>
<sequence length="143" mass="15221">MTDSCPVDVPTVPPVGMTTAARPASGAAARTAREAAPAASDNAPARGAHRVALTYCTQCRWLARAAWMAQEILTTFPEETEVALVPGRGGVFQVRVDDQLVWDRRTDGGFPEITTLKRLVRDVVAPGRPLGHSERSRETAGGA</sequence>
<dbReference type="PANTHER" id="PTHR36417:SF2">
    <property type="entry name" value="SELENOPROTEIN DOMAIN PROTEIN (AFU_ORTHOLOGUE AFUA_1G05220)"/>
    <property type="match status" value="1"/>
</dbReference>
<dbReference type="PANTHER" id="PTHR36417">
    <property type="entry name" value="SELENOPROTEIN DOMAIN PROTEIN (AFU_ORTHOLOGUE AFUA_1G05220)"/>
    <property type="match status" value="1"/>
</dbReference>
<dbReference type="NCBIfam" id="TIGR02174">
    <property type="entry name" value="CXXU_selWTH"/>
    <property type="match status" value="1"/>
</dbReference>
<feature type="region of interest" description="Disordered" evidence="2">
    <location>
        <begin position="1"/>
        <end position="44"/>
    </location>
</feature>
<keyword evidence="4" id="KW-1185">Reference proteome</keyword>
<feature type="compositionally biased region" description="Low complexity" evidence="2">
    <location>
        <begin position="18"/>
        <end position="44"/>
    </location>
</feature>
<dbReference type="Pfam" id="PF10262">
    <property type="entry name" value="Rdx"/>
    <property type="match status" value="1"/>
</dbReference>